<keyword evidence="3" id="KW-0597">Phosphoprotein</keyword>
<dbReference type="CDD" id="cd00082">
    <property type="entry name" value="HisKA"/>
    <property type="match status" value="1"/>
</dbReference>
<sequence length="953" mass="109260">MSTENGLVRYDGQNFKLFNDTNIKGLDSNRMKFFEGNMETDSLFSVNNAGNVILIHNRRATVTNDQSHNFQPLFRKLKNYWNTPPPQPIQLVKNNFMRHVLRDKSFFLVGNNAIKKYSKSGTLISTHNNTFSDSIQFFTKDDNLFALDKSGGFTMFKENRSVPIHADLPFDSNALIYANNVADQVFLYSNDKLYDLTFTGKTVSGKIIFEGIDFNTSRIYSVYYDQKNEITYLGSLTRGLCIAKKQYFQNIPTNTKTKDAIEYGINKLNDSTLVTATGVEILNRKLVVQYEMITENSLRYIAQLDSSKNLWISKGETLSKFYANSSYTNYESIQLSEKIRSALIQGNNLWIGTGPEKNKNGQGILFVQDLDNPKIAPTPILRTPQMITSLAKESDSIMFVGTHQGLYRFNQKDHRTSLVKGLEKAYIRSMYPSENELWISTYEDGFFLYRDSQIWSFPLDKNRYLATAHCIIEDIKGYLWITTNKGLFQVHKNDLIAYLENNAKPIYYHYYDKISGFSNNEFNGGGCPCGVQLPNQDIVFPSLDGLVFFNPSSVNPKVPDNDLYIDEIIVDGKHKFVGDTITLKKKDRIIFKVTSPFFGNPYNSQIEVQMDDGAWEPTGTSQTLSYTNLDPGQHFIRARRLAGFNAGYRYTGISIYVAPTFWQSTFFKALLILLLCSITYLTIVLRTRYVIKKNVHLKKKINEHTLQLQHTVHMLREAKEDLKNQVSKQRKLVTAITHDIKTPLRFLTLTSKYSFDNFKRLSNGEFHESVKAMYTSSYQLSHFIENVLDYSFISLDSEKLNKDTFSLFDLIEEKIKFFENISASRKLKVDNQVPSSLSLSYNQQLFSIIIHNLLDNSIKHTYDGKIVFWHQKEEDRLTLNIEDTGSGMTAETKAYLYAKKMSIANGSYKQQFKQKGFGLSIVMELLMLLEGDITLKSEVGKGTLVSISFNINH</sequence>
<dbReference type="Pfam" id="PF02518">
    <property type="entry name" value="HATPase_c"/>
    <property type="match status" value="1"/>
</dbReference>
<dbReference type="RefSeq" id="WP_151888606.1">
    <property type="nucleotide sequence ID" value="NZ_VNIK02000001.1"/>
</dbReference>
<dbReference type="Gene3D" id="2.60.40.10">
    <property type="entry name" value="Immunoglobulins"/>
    <property type="match status" value="1"/>
</dbReference>
<dbReference type="InterPro" id="IPR004358">
    <property type="entry name" value="Sig_transdc_His_kin-like_C"/>
</dbReference>
<proteinExistence type="predicted"/>
<keyword evidence="4" id="KW-0472">Membrane</keyword>
<dbReference type="OrthoDB" id="8676692at2"/>
<reference evidence="6" key="1">
    <citation type="submission" date="2019-10" db="EMBL/GenBank/DDBJ databases">
        <title>Muricauda hadale sp. nov., a piezophilic bacterium isolated from hadopelagic water of the Mariana Trench.</title>
        <authorList>
            <person name="Wei Y."/>
        </authorList>
    </citation>
    <scope>NUCLEOTIDE SEQUENCE [LARGE SCALE GENOMIC DNA]</scope>
    <source>
        <strain evidence="6">MT-229</strain>
    </source>
</reference>
<dbReference type="Proteomes" id="UP000319204">
    <property type="component" value="Unassembled WGS sequence"/>
</dbReference>
<dbReference type="Pfam" id="PF00512">
    <property type="entry name" value="HisKA"/>
    <property type="match status" value="1"/>
</dbReference>
<dbReference type="PANTHER" id="PTHR43547">
    <property type="entry name" value="TWO-COMPONENT HISTIDINE KINASE"/>
    <property type="match status" value="1"/>
</dbReference>
<accession>A0A5N5J646</accession>
<dbReference type="InterPro" id="IPR015943">
    <property type="entry name" value="WD40/YVTN_repeat-like_dom_sf"/>
</dbReference>
<keyword evidence="7" id="KW-1185">Reference proteome</keyword>
<dbReference type="PROSITE" id="PS50109">
    <property type="entry name" value="HIS_KIN"/>
    <property type="match status" value="1"/>
</dbReference>
<dbReference type="SUPFAM" id="SSF47384">
    <property type="entry name" value="Homodimeric domain of signal transducing histidine kinase"/>
    <property type="match status" value="1"/>
</dbReference>
<dbReference type="InterPro" id="IPR003594">
    <property type="entry name" value="HATPase_dom"/>
</dbReference>
<feature type="transmembrane region" description="Helical" evidence="4">
    <location>
        <begin position="666"/>
        <end position="685"/>
    </location>
</feature>
<feature type="domain" description="Histidine kinase" evidence="5">
    <location>
        <begin position="735"/>
        <end position="953"/>
    </location>
</feature>
<dbReference type="EC" id="2.7.13.3" evidence="2"/>
<dbReference type="Gene3D" id="3.30.565.10">
    <property type="entry name" value="Histidine kinase-like ATPase, C-terminal domain"/>
    <property type="match status" value="1"/>
</dbReference>
<dbReference type="InterPro" id="IPR005467">
    <property type="entry name" value="His_kinase_dom"/>
</dbReference>
<dbReference type="SMART" id="SM00388">
    <property type="entry name" value="HisKA"/>
    <property type="match status" value="1"/>
</dbReference>
<evidence type="ECO:0000256" key="3">
    <source>
        <dbReference type="ARBA" id="ARBA00022553"/>
    </source>
</evidence>
<dbReference type="PANTHER" id="PTHR43547:SF2">
    <property type="entry name" value="HYBRID SIGNAL TRANSDUCTION HISTIDINE KINASE C"/>
    <property type="match status" value="1"/>
</dbReference>
<organism evidence="6 7">
    <name type="scientific">Flagellimonas hadalis</name>
    <dbReference type="NCBI Taxonomy" id="2597517"/>
    <lineage>
        <taxon>Bacteria</taxon>
        <taxon>Pseudomonadati</taxon>
        <taxon>Bacteroidota</taxon>
        <taxon>Flavobacteriia</taxon>
        <taxon>Flavobacteriales</taxon>
        <taxon>Flavobacteriaceae</taxon>
        <taxon>Flagellimonas</taxon>
    </lineage>
</organism>
<keyword evidence="4" id="KW-0812">Transmembrane</keyword>
<dbReference type="PRINTS" id="PR00344">
    <property type="entry name" value="BCTRLSENSOR"/>
</dbReference>
<comment type="caution">
    <text evidence="6">The sequence shown here is derived from an EMBL/GenBank/DDBJ whole genome shotgun (WGS) entry which is preliminary data.</text>
</comment>
<evidence type="ECO:0000256" key="1">
    <source>
        <dbReference type="ARBA" id="ARBA00000085"/>
    </source>
</evidence>
<evidence type="ECO:0000259" key="5">
    <source>
        <dbReference type="PROSITE" id="PS50109"/>
    </source>
</evidence>
<dbReference type="InterPro" id="IPR013783">
    <property type="entry name" value="Ig-like_fold"/>
</dbReference>
<dbReference type="SUPFAM" id="SSF63829">
    <property type="entry name" value="Calcium-dependent phosphotriesterase"/>
    <property type="match status" value="1"/>
</dbReference>
<protein>
    <recommendedName>
        <fullName evidence="2">histidine kinase</fullName>
        <ecNumber evidence="2">2.7.13.3</ecNumber>
    </recommendedName>
</protein>
<dbReference type="InterPro" id="IPR003661">
    <property type="entry name" value="HisK_dim/P_dom"/>
</dbReference>
<dbReference type="SUPFAM" id="SSF55874">
    <property type="entry name" value="ATPase domain of HSP90 chaperone/DNA topoisomerase II/histidine kinase"/>
    <property type="match status" value="1"/>
</dbReference>
<gene>
    <name evidence="6" type="ORF">FOT42_000430</name>
</gene>
<name>A0A5N5J646_9FLAO</name>
<dbReference type="Gene3D" id="2.130.10.10">
    <property type="entry name" value="YVTN repeat-like/Quinoprotein amine dehydrogenase"/>
    <property type="match status" value="1"/>
</dbReference>
<dbReference type="InterPro" id="IPR036097">
    <property type="entry name" value="HisK_dim/P_sf"/>
</dbReference>
<comment type="catalytic activity">
    <reaction evidence="1">
        <text>ATP + protein L-histidine = ADP + protein N-phospho-L-histidine.</text>
        <dbReference type="EC" id="2.7.13.3"/>
    </reaction>
</comment>
<dbReference type="Gene3D" id="1.10.287.130">
    <property type="match status" value="1"/>
</dbReference>
<keyword evidence="4" id="KW-1133">Transmembrane helix</keyword>
<dbReference type="EMBL" id="VNIK02000001">
    <property type="protein sequence ID" value="KAB5491450.1"/>
    <property type="molecule type" value="Genomic_DNA"/>
</dbReference>
<dbReference type="InterPro" id="IPR036890">
    <property type="entry name" value="HATPase_C_sf"/>
</dbReference>
<evidence type="ECO:0000256" key="4">
    <source>
        <dbReference type="SAM" id="Phobius"/>
    </source>
</evidence>
<evidence type="ECO:0000256" key="2">
    <source>
        <dbReference type="ARBA" id="ARBA00012438"/>
    </source>
</evidence>
<dbReference type="GO" id="GO:0000155">
    <property type="term" value="F:phosphorelay sensor kinase activity"/>
    <property type="evidence" value="ECO:0007669"/>
    <property type="project" value="InterPro"/>
</dbReference>
<dbReference type="SMART" id="SM00387">
    <property type="entry name" value="HATPase_c"/>
    <property type="match status" value="1"/>
</dbReference>
<evidence type="ECO:0000313" key="6">
    <source>
        <dbReference type="EMBL" id="KAB5491450.1"/>
    </source>
</evidence>
<dbReference type="AlphaFoldDB" id="A0A5N5J646"/>
<evidence type="ECO:0000313" key="7">
    <source>
        <dbReference type="Proteomes" id="UP000319204"/>
    </source>
</evidence>